<evidence type="ECO:0000313" key="2">
    <source>
        <dbReference type="Proteomes" id="UP001142400"/>
    </source>
</evidence>
<proteinExistence type="predicted"/>
<comment type="caution">
    <text evidence="1">The sequence shown here is derived from an EMBL/GenBank/DDBJ whole genome shotgun (WGS) entry which is preliminary data.</text>
</comment>
<dbReference type="AlphaFoldDB" id="A0A9X2LY06"/>
<organism evidence="1 2">
    <name type="scientific">Streptomyces malaysiensis subsp. samsunensis</name>
    <dbReference type="NCBI Taxonomy" id="459658"/>
    <lineage>
        <taxon>Bacteria</taxon>
        <taxon>Bacillati</taxon>
        <taxon>Actinomycetota</taxon>
        <taxon>Actinomycetes</taxon>
        <taxon>Kitasatosporales</taxon>
        <taxon>Streptomycetaceae</taxon>
        <taxon>Streptomyces</taxon>
        <taxon>Streptomyces violaceusniger group</taxon>
    </lineage>
</organism>
<sequence>MTAQFDAADIAAMRAEGSLEEFLRLLTGKAAPKPPTVEKPDVVHYVIPRPGAWPIGTAASGPIPAVCDCPNCGQNGADR</sequence>
<name>A0A9X2LY06_STRMQ</name>
<accession>A0A9X2LY06</accession>
<reference evidence="1" key="1">
    <citation type="submission" date="2022-06" db="EMBL/GenBank/DDBJ databases">
        <title>WGS of actinobacteria.</title>
        <authorList>
            <person name="Thawai C."/>
        </authorList>
    </citation>
    <scope>NUCLEOTIDE SEQUENCE</scope>
    <source>
        <strain evidence="1">DSM 42010</strain>
    </source>
</reference>
<evidence type="ECO:0000313" key="1">
    <source>
        <dbReference type="EMBL" id="MCQ8831827.1"/>
    </source>
</evidence>
<gene>
    <name evidence="1" type="ORF">NQU54_22825</name>
</gene>
<dbReference type="RefSeq" id="WP_257632706.1">
    <property type="nucleotide sequence ID" value="NZ_JANIIC010000027.1"/>
</dbReference>
<dbReference type="EMBL" id="JANIIC010000027">
    <property type="protein sequence ID" value="MCQ8831827.1"/>
    <property type="molecule type" value="Genomic_DNA"/>
</dbReference>
<dbReference type="Proteomes" id="UP001142400">
    <property type="component" value="Unassembled WGS sequence"/>
</dbReference>
<keyword evidence="2" id="KW-1185">Reference proteome</keyword>
<protein>
    <submittedName>
        <fullName evidence="1">Uncharacterized protein</fullName>
    </submittedName>
</protein>